<dbReference type="Proteomes" id="UP001163321">
    <property type="component" value="Chromosome 5"/>
</dbReference>
<gene>
    <name evidence="1" type="ORF">PsorP6_009233</name>
</gene>
<protein>
    <submittedName>
        <fullName evidence="1">Uncharacterized protein</fullName>
    </submittedName>
</protein>
<accession>A0ACC0VXE7</accession>
<reference evidence="1 2" key="1">
    <citation type="journal article" date="2022" name="bioRxiv">
        <title>The genome of the oomycete Peronosclerospora sorghi, a cosmopolitan pathogen of maize and sorghum, is inflated with dispersed pseudogenes.</title>
        <authorList>
            <person name="Fletcher K."/>
            <person name="Martin F."/>
            <person name="Isakeit T."/>
            <person name="Cavanaugh K."/>
            <person name="Magill C."/>
            <person name="Michelmore R."/>
        </authorList>
    </citation>
    <scope>NUCLEOTIDE SEQUENCE [LARGE SCALE GENOMIC DNA]</scope>
    <source>
        <strain evidence="1">P6</strain>
    </source>
</reference>
<keyword evidence="2" id="KW-1185">Reference proteome</keyword>
<name>A0ACC0VXE7_9STRA</name>
<proteinExistence type="predicted"/>
<evidence type="ECO:0000313" key="1">
    <source>
        <dbReference type="EMBL" id="KAI9911139.1"/>
    </source>
</evidence>
<evidence type="ECO:0000313" key="2">
    <source>
        <dbReference type="Proteomes" id="UP001163321"/>
    </source>
</evidence>
<comment type="caution">
    <text evidence="1">The sequence shown here is derived from an EMBL/GenBank/DDBJ whole genome shotgun (WGS) entry which is preliminary data.</text>
</comment>
<sequence length="91" mass="10611">MQLQDLHKKLRAKDTQLAEDTRDALDYAAARHRVVAYDANRNIYEEAMRDYKETVTLLSQYRQDTAFDFQSDNSEKSTTHFLRPLLATGLD</sequence>
<organism evidence="1 2">
    <name type="scientific">Peronosclerospora sorghi</name>
    <dbReference type="NCBI Taxonomy" id="230839"/>
    <lineage>
        <taxon>Eukaryota</taxon>
        <taxon>Sar</taxon>
        <taxon>Stramenopiles</taxon>
        <taxon>Oomycota</taxon>
        <taxon>Peronosporomycetes</taxon>
        <taxon>Peronosporales</taxon>
        <taxon>Peronosporaceae</taxon>
        <taxon>Peronosclerospora</taxon>
    </lineage>
</organism>
<dbReference type="EMBL" id="CM047584">
    <property type="protein sequence ID" value="KAI9911139.1"/>
    <property type="molecule type" value="Genomic_DNA"/>
</dbReference>